<organism evidence="11 12">
    <name type="scientific">Paragemmobacter kunshanensis</name>
    <dbReference type="NCBI Taxonomy" id="2583234"/>
    <lineage>
        <taxon>Bacteria</taxon>
        <taxon>Pseudomonadati</taxon>
        <taxon>Pseudomonadota</taxon>
        <taxon>Alphaproteobacteria</taxon>
        <taxon>Rhodobacterales</taxon>
        <taxon>Paracoccaceae</taxon>
        <taxon>Paragemmobacter</taxon>
    </lineage>
</organism>
<dbReference type="InterPro" id="IPR004358">
    <property type="entry name" value="Sig_transdc_His_kin-like_C"/>
</dbReference>
<keyword evidence="4" id="KW-0808">Transferase</keyword>
<dbReference type="InterPro" id="IPR005467">
    <property type="entry name" value="His_kinase_dom"/>
</dbReference>
<evidence type="ECO:0000256" key="7">
    <source>
        <dbReference type="ARBA" id="ARBA00023136"/>
    </source>
</evidence>
<feature type="transmembrane region" description="Helical" evidence="9">
    <location>
        <begin position="127"/>
        <end position="149"/>
    </location>
</feature>
<evidence type="ECO:0000313" key="12">
    <source>
        <dbReference type="Proteomes" id="UP000474758"/>
    </source>
</evidence>
<dbReference type="Gene3D" id="1.10.287.130">
    <property type="match status" value="1"/>
</dbReference>
<dbReference type="PRINTS" id="PR00344">
    <property type="entry name" value="BCTRLSENSOR"/>
</dbReference>
<dbReference type="Proteomes" id="UP000474758">
    <property type="component" value="Unassembled WGS sequence"/>
</dbReference>
<dbReference type="Pfam" id="PF00512">
    <property type="entry name" value="HisKA"/>
    <property type="match status" value="1"/>
</dbReference>
<evidence type="ECO:0000259" key="10">
    <source>
        <dbReference type="PROSITE" id="PS50109"/>
    </source>
</evidence>
<dbReference type="EMBL" id="JAALFE010000007">
    <property type="protein sequence ID" value="NGQ90990.1"/>
    <property type="molecule type" value="Genomic_DNA"/>
</dbReference>
<dbReference type="SUPFAM" id="SSF47384">
    <property type="entry name" value="Homodimeric domain of signal transducing histidine kinase"/>
    <property type="match status" value="1"/>
</dbReference>
<dbReference type="GO" id="GO:0000155">
    <property type="term" value="F:phosphorelay sensor kinase activity"/>
    <property type="evidence" value="ECO:0007669"/>
    <property type="project" value="InterPro"/>
</dbReference>
<dbReference type="PANTHER" id="PTHR43711:SF1">
    <property type="entry name" value="HISTIDINE KINASE 1"/>
    <property type="match status" value="1"/>
</dbReference>
<feature type="transmembrane region" description="Helical" evidence="9">
    <location>
        <begin position="209"/>
        <end position="232"/>
    </location>
</feature>
<feature type="region of interest" description="Disordered" evidence="8">
    <location>
        <begin position="1"/>
        <end position="25"/>
    </location>
</feature>
<keyword evidence="12" id="KW-1185">Reference proteome</keyword>
<dbReference type="InterPro" id="IPR003594">
    <property type="entry name" value="HATPase_dom"/>
</dbReference>
<sequence length="484" mass="54350">MTSAPFNAAPAKTRAPGSAGPSARATRLSAGMRLRRYLRGTLRLETSATRLEKQVRDYVTVTLELFWKRQTIYAAAALLCGFYYDLQVAVFCYLFIQFTEFCDTWLSLRIVKWKGGSLREARRYRDLLLLSAVQSTAAIVVWAGIVAYMEGISSHFMPLFFLFAAGLFAAVNNHQIPQILLVRLIMYAGVFLYIPIADILKVMPPIQSFLWLQLFTVVFVLFFVVECSIIFLRLYRRGLDQLDELRLERDRVQAAYEVKSQFVSVVSHELRTPLTSINGALGLLRTGAYDSDPAKARNILEIAHKNSVRLSALINDLLDLQKIESGQMSYDFDELDLVSIVEESLAAMESFAQTYGITFVLFAPEEMVIVQADRDRLHQVLDNLLSNAIKFSRRGEQVEVRVVLRGQRVLVEVQDHGIGIPPNSREKVFGKFSQVDSSDRRSHGGTGLGLCIAQEIMAAHGGAVDYTSKLGEGSTFVIDFPFKD</sequence>
<dbReference type="PANTHER" id="PTHR43711">
    <property type="entry name" value="TWO-COMPONENT HISTIDINE KINASE"/>
    <property type="match status" value="1"/>
</dbReference>
<keyword evidence="9" id="KW-0812">Transmembrane</keyword>
<dbReference type="PROSITE" id="PS50109">
    <property type="entry name" value="HIS_KIN"/>
    <property type="match status" value="1"/>
</dbReference>
<dbReference type="InterPro" id="IPR036097">
    <property type="entry name" value="HisK_dim/P_sf"/>
</dbReference>
<evidence type="ECO:0000256" key="5">
    <source>
        <dbReference type="ARBA" id="ARBA00022777"/>
    </source>
</evidence>
<protein>
    <recommendedName>
        <fullName evidence="2">histidine kinase</fullName>
        <ecNumber evidence="2">2.7.13.3</ecNumber>
    </recommendedName>
</protein>
<dbReference type="SUPFAM" id="SSF55874">
    <property type="entry name" value="ATPase domain of HSP90 chaperone/DNA topoisomerase II/histidine kinase"/>
    <property type="match status" value="1"/>
</dbReference>
<dbReference type="Pfam" id="PF02518">
    <property type="entry name" value="HATPase_c"/>
    <property type="match status" value="1"/>
</dbReference>
<dbReference type="SMART" id="SM00387">
    <property type="entry name" value="HATPase_c"/>
    <property type="match status" value="1"/>
</dbReference>
<comment type="catalytic activity">
    <reaction evidence="1">
        <text>ATP + protein L-histidine = ADP + protein N-phospho-L-histidine.</text>
        <dbReference type="EC" id="2.7.13.3"/>
    </reaction>
</comment>
<proteinExistence type="predicted"/>
<feature type="transmembrane region" description="Helical" evidence="9">
    <location>
        <begin position="72"/>
        <end position="96"/>
    </location>
</feature>
<keyword evidence="5 11" id="KW-0418">Kinase</keyword>
<accession>A0A6M1TSL2</accession>
<reference evidence="11 12" key="1">
    <citation type="submission" date="2020-02" db="EMBL/GenBank/DDBJ databases">
        <title>Rhodobacter translucens sp. nov., a novel bacterium isolated from activated sludge.</title>
        <authorList>
            <person name="Liu J."/>
        </authorList>
    </citation>
    <scope>NUCLEOTIDE SEQUENCE [LARGE SCALE GENOMIC DNA]</scope>
    <source>
        <strain evidence="11 12">HX-7-19</strain>
    </source>
</reference>
<evidence type="ECO:0000256" key="4">
    <source>
        <dbReference type="ARBA" id="ARBA00022679"/>
    </source>
</evidence>
<keyword evidence="6" id="KW-0902">Two-component regulatory system</keyword>
<dbReference type="EC" id="2.7.13.3" evidence="2"/>
<keyword evidence="3" id="KW-0597">Phosphoprotein</keyword>
<evidence type="ECO:0000256" key="8">
    <source>
        <dbReference type="SAM" id="MobiDB-lite"/>
    </source>
</evidence>
<keyword evidence="7 9" id="KW-0472">Membrane</keyword>
<dbReference type="Gene3D" id="3.30.565.10">
    <property type="entry name" value="Histidine kinase-like ATPase, C-terminal domain"/>
    <property type="match status" value="1"/>
</dbReference>
<dbReference type="RefSeq" id="WP_165049068.1">
    <property type="nucleotide sequence ID" value="NZ_JAALFE010000007.1"/>
</dbReference>
<keyword evidence="9" id="KW-1133">Transmembrane helix</keyword>
<dbReference type="SMART" id="SM00388">
    <property type="entry name" value="HisKA"/>
    <property type="match status" value="1"/>
</dbReference>
<dbReference type="InterPro" id="IPR003661">
    <property type="entry name" value="HisK_dim/P_dom"/>
</dbReference>
<dbReference type="FunFam" id="1.10.287.130:FF:000001">
    <property type="entry name" value="Two-component sensor histidine kinase"/>
    <property type="match status" value="1"/>
</dbReference>
<evidence type="ECO:0000256" key="9">
    <source>
        <dbReference type="SAM" id="Phobius"/>
    </source>
</evidence>
<evidence type="ECO:0000256" key="6">
    <source>
        <dbReference type="ARBA" id="ARBA00023012"/>
    </source>
</evidence>
<evidence type="ECO:0000256" key="2">
    <source>
        <dbReference type="ARBA" id="ARBA00012438"/>
    </source>
</evidence>
<feature type="transmembrane region" description="Helical" evidence="9">
    <location>
        <begin position="155"/>
        <end position="172"/>
    </location>
</feature>
<dbReference type="CDD" id="cd16922">
    <property type="entry name" value="HATPase_EvgS-ArcB-TorS-like"/>
    <property type="match status" value="1"/>
</dbReference>
<dbReference type="FunFam" id="3.30.565.10:FF:000006">
    <property type="entry name" value="Sensor histidine kinase WalK"/>
    <property type="match status" value="1"/>
</dbReference>
<feature type="transmembrane region" description="Helical" evidence="9">
    <location>
        <begin position="184"/>
        <end position="203"/>
    </location>
</feature>
<gene>
    <name evidence="11" type="ORF">G5V65_08775</name>
</gene>
<name>A0A6M1TSL2_9RHOB</name>
<dbReference type="CDD" id="cd00082">
    <property type="entry name" value="HisKA"/>
    <property type="match status" value="1"/>
</dbReference>
<comment type="caution">
    <text evidence="11">The sequence shown here is derived from an EMBL/GenBank/DDBJ whole genome shotgun (WGS) entry which is preliminary data.</text>
</comment>
<feature type="domain" description="Histidine kinase" evidence="10">
    <location>
        <begin position="265"/>
        <end position="484"/>
    </location>
</feature>
<dbReference type="AlphaFoldDB" id="A0A6M1TSL2"/>
<evidence type="ECO:0000313" key="11">
    <source>
        <dbReference type="EMBL" id="NGQ90990.1"/>
    </source>
</evidence>
<evidence type="ECO:0000256" key="1">
    <source>
        <dbReference type="ARBA" id="ARBA00000085"/>
    </source>
</evidence>
<dbReference type="InterPro" id="IPR050736">
    <property type="entry name" value="Sensor_HK_Regulatory"/>
</dbReference>
<dbReference type="InterPro" id="IPR036890">
    <property type="entry name" value="HATPase_C_sf"/>
</dbReference>
<evidence type="ECO:0000256" key="3">
    <source>
        <dbReference type="ARBA" id="ARBA00022553"/>
    </source>
</evidence>